<accession>A0A1A9I3S8</accession>
<dbReference type="KEGG" id="nia:A8C56_12580"/>
<proteinExistence type="predicted"/>
<evidence type="ECO:0000313" key="1">
    <source>
        <dbReference type="EMBL" id="ANH81709.1"/>
    </source>
</evidence>
<protein>
    <submittedName>
        <fullName evidence="1">Uncharacterized protein</fullName>
    </submittedName>
</protein>
<dbReference type="Proteomes" id="UP000077667">
    <property type="component" value="Chromosome"/>
</dbReference>
<sequence>MSKIKPERALFVFNFKKCFVIRKDDLIIMKGVALCFKPYLKPEEAYIYCNLGHTQFAKKCEEFGIVKNDSGYYRREDLHKIMNGAPSLHKTAVKT</sequence>
<reference evidence="1 2" key="1">
    <citation type="submission" date="2016-05" db="EMBL/GenBank/DDBJ databases">
        <title>Niabella ginsenosidivorans BS26 whole genome sequencing.</title>
        <authorList>
            <person name="Im W.T."/>
            <person name="Siddiqi M.Z."/>
        </authorList>
    </citation>
    <scope>NUCLEOTIDE SEQUENCE [LARGE SCALE GENOMIC DNA]</scope>
    <source>
        <strain evidence="1 2">BS26</strain>
    </source>
</reference>
<dbReference type="EMBL" id="CP015772">
    <property type="protein sequence ID" value="ANH81709.1"/>
    <property type="molecule type" value="Genomic_DNA"/>
</dbReference>
<evidence type="ECO:0000313" key="2">
    <source>
        <dbReference type="Proteomes" id="UP000077667"/>
    </source>
</evidence>
<dbReference type="STRING" id="1176587.A8C56_12580"/>
<name>A0A1A9I3S8_9BACT</name>
<dbReference type="AlphaFoldDB" id="A0A1A9I3S8"/>
<organism evidence="1 2">
    <name type="scientific">Niabella ginsenosidivorans</name>
    <dbReference type="NCBI Taxonomy" id="1176587"/>
    <lineage>
        <taxon>Bacteria</taxon>
        <taxon>Pseudomonadati</taxon>
        <taxon>Bacteroidota</taxon>
        <taxon>Chitinophagia</taxon>
        <taxon>Chitinophagales</taxon>
        <taxon>Chitinophagaceae</taxon>
        <taxon>Niabella</taxon>
    </lineage>
</organism>
<gene>
    <name evidence="1" type="ORF">A8C56_12580</name>
</gene>
<keyword evidence="2" id="KW-1185">Reference proteome</keyword>